<keyword evidence="2" id="KW-1185">Reference proteome</keyword>
<evidence type="ECO:0000313" key="2">
    <source>
        <dbReference type="Proteomes" id="UP000516349"/>
    </source>
</evidence>
<protein>
    <submittedName>
        <fullName evidence="1">Uncharacterized protein</fullName>
    </submittedName>
</protein>
<dbReference type="AlphaFoldDB" id="A0A7H1NR66"/>
<dbReference type="EMBL" id="CP060244">
    <property type="protein sequence ID" value="QNT78276.1"/>
    <property type="molecule type" value="Genomic_DNA"/>
</dbReference>
<evidence type="ECO:0000313" key="1">
    <source>
        <dbReference type="EMBL" id="QNT78276.1"/>
    </source>
</evidence>
<sequence>MEERKGGGMNLNRMAGNVLNSFYPQHTILWLQATGQGRDGLGHRYPIYTPVFIRASIQAVPEDRLIPYGGGAGLASGSYFQQGRLKCLYLSGHGHPLDRIVEEGNDRFIFNAALWQAVQVIEDWGIVETPALRQGGWSQLMVRMIQMQTQGGR</sequence>
<dbReference type="KEGG" id="ebla:JGUZn3_10480"/>
<gene>
    <name evidence="1" type="ORF">JGUZn3_10480</name>
</gene>
<organism evidence="1 2">
    <name type="scientific">Entomobacter blattae</name>
    <dbReference type="NCBI Taxonomy" id="2762277"/>
    <lineage>
        <taxon>Bacteria</taxon>
        <taxon>Pseudomonadati</taxon>
        <taxon>Pseudomonadota</taxon>
        <taxon>Alphaproteobacteria</taxon>
        <taxon>Acetobacterales</taxon>
        <taxon>Acetobacteraceae</taxon>
        <taxon>Entomobacter</taxon>
    </lineage>
</organism>
<proteinExistence type="predicted"/>
<dbReference type="Proteomes" id="UP000516349">
    <property type="component" value="Chromosome"/>
</dbReference>
<reference evidence="1 2" key="1">
    <citation type="submission" date="2020-08" db="EMBL/GenBank/DDBJ databases">
        <title>Complete genome sequence of Entomobacter blattae G55GP.</title>
        <authorList>
            <person name="Poehlein A."/>
            <person name="Guzman J."/>
            <person name="Daniel R."/>
            <person name="Vilcinskas A."/>
        </authorList>
    </citation>
    <scope>NUCLEOTIDE SEQUENCE [LARGE SCALE GENOMIC DNA]</scope>
    <source>
        <strain evidence="1 2">G55GP</strain>
    </source>
</reference>
<name>A0A7H1NR66_9PROT</name>
<accession>A0A7H1NR66</accession>